<evidence type="ECO:0000259" key="1">
    <source>
        <dbReference type="Pfam" id="PF13649"/>
    </source>
</evidence>
<gene>
    <name evidence="2" type="ORF">CHU93_00890</name>
</gene>
<feature type="domain" description="Methyltransferase" evidence="1">
    <location>
        <begin position="71"/>
        <end position="156"/>
    </location>
</feature>
<keyword evidence="3" id="KW-1185">Reference proteome</keyword>
<dbReference type="Gene3D" id="3.40.50.150">
    <property type="entry name" value="Vaccinia Virus protein VP39"/>
    <property type="match status" value="1"/>
</dbReference>
<dbReference type="CDD" id="cd02440">
    <property type="entry name" value="AdoMet_MTases"/>
    <property type="match status" value="1"/>
</dbReference>
<protein>
    <recommendedName>
        <fullName evidence="1">Methyltransferase domain-containing protein</fullName>
    </recommendedName>
</protein>
<name>A0A255Z7J9_9SPHN</name>
<sequence>MQELLATWPAAPLDFSRRADLPEIMDDGRLDAATYAAVIADLARVNSITLARPPTINWLKKRTKSLDEFSVLDVGFGHGDMLRAIAAWARGAGKRVRLVGVDLNPRSAPAARAATNPADGIEYVTGQAEAIDFTPDFIISSLVAHHMDDAELAGFIGWMQATAGRGWLINDLHRHWLAWLGFQALARIFGWHPIVAHDGALSVRRAFGRGDWAKLLKSADVRADVRWHIPFRWAVAACTR</sequence>
<organism evidence="2 3">
    <name type="scientific">Sandarakinorhabdus cyanobacteriorum</name>
    <dbReference type="NCBI Taxonomy" id="1981098"/>
    <lineage>
        <taxon>Bacteria</taxon>
        <taxon>Pseudomonadati</taxon>
        <taxon>Pseudomonadota</taxon>
        <taxon>Alphaproteobacteria</taxon>
        <taxon>Sphingomonadales</taxon>
        <taxon>Sphingosinicellaceae</taxon>
        <taxon>Sandarakinorhabdus</taxon>
    </lineage>
</organism>
<dbReference type="Proteomes" id="UP000216991">
    <property type="component" value="Unassembled WGS sequence"/>
</dbReference>
<comment type="caution">
    <text evidence="2">The sequence shown here is derived from an EMBL/GenBank/DDBJ whole genome shotgun (WGS) entry which is preliminary data.</text>
</comment>
<dbReference type="InterPro" id="IPR041698">
    <property type="entry name" value="Methyltransf_25"/>
</dbReference>
<evidence type="ECO:0000313" key="3">
    <source>
        <dbReference type="Proteomes" id="UP000216991"/>
    </source>
</evidence>
<reference evidence="2 3" key="1">
    <citation type="submission" date="2017-07" db="EMBL/GenBank/DDBJ databases">
        <title>Sandarakinorhabdus cyanobacteriorum sp. nov., a novel bacterium isolated from cyanobacterial aggregates in a eutrophic lake.</title>
        <authorList>
            <person name="Cai H."/>
        </authorList>
    </citation>
    <scope>NUCLEOTIDE SEQUENCE [LARGE SCALE GENOMIC DNA]</scope>
    <source>
        <strain evidence="2 3">TH057</strain>
    </source>
</reference>
<dbReference type="AlphaFoldDB" id="A0A255Z7J9"/>
<dbReference type="Pfam" id="PF13649">
    <property type="entry name" value="Methyltransf_25"/>
    <property type="match status" value="1"/>
</dbReference>
<proteinExistence type="predicted"/>
<evidence type="ECO:0000313" key="2">
    <source>
        <dbReference type="EMBL" id="OYQ36610.1"/>
    </source>
</evidence>
<dbReference type="SUPFAM" id="SSF53335">
    <property type="entry name" value="S-adenosyl-L-methionine-dependent methyltransferases"/>
    <property type="match status" value="1"/>
</dbReference>
<dbReference type="InterPro" id="IPR029063">
    <property type="entry name" value="SAM-dependent_MTases_sf"/>
</dbReference>
<dbReference type="EMBL" id="NOXT01000042">
    <property type="protein sequence ID" value="OYQ36610.1"/>
    <property type="molecule type" value="Genomic_DNA"/>
</dbReference>
<dbReference type="OrthoDB" id="9800454at2"/>
<accession>A0A255Z7J9</accession>
<dbReference type="RefSeq" id="WP_094472338.1">
    <property type="nucleotide sequence ID" value="NZ_NOXT01000042.1"/>
</dbReference>